<sequence>SLRYLDMTVSEPGLRVPQFMEIGYLDGIPITRYDSKRGRMEPQTLWMAAGAKPGYWDSETQRSKRYQHVDAWNLDIL</sequence>
<evidence type="ECO:0000256" key="3">
    <source>
        <dbReference type="ARBA" id="ARBA00023136"/>
    </source>
</evidence>
<dbReference type="Proteomes" id="UP000570592">
    <property type="component" value="Unassembled WGS sequence"/>
</dbReference>
<dbReference type="GO" id="GO:0002486">
    <property type="term" value="P:antigen processing and presentation of endogenous peptide antigen via MHC class I via ER pathway, TAP-independent"/>
    <property type="evidence" value="ECO:0007669"/>
    <property type="project" value="TreeGrafter"/>
</dbReference>
<comment type="subcellular location">
    <subcellularLocation>
        <location evidence="1">Membrane</location>
        <topology evidence="1">Single-pass membrane protein</topology>
    </subcellularLocation>
</comment>
<keyword evidence="2" id="KW-0391">Immunity</keyword>
<dbReference type="InterPro" id="IPR050208">
    <property type="entry name" value="MHC_class-I_related"/>
</dbReference>
<dbReference type="PANTHER" id="PTHR16675:SF251">
    <property type="entry name" value="HLA CLASS I HISTOCOMPATIBILITY ANTIGEN, C ALPHA CHAIN"/>
    <property type="match status" value="1"/>
</dbReference>
<dbReference type="GO" id="GO:0005615">
    <property type="term" value="C:extracellular space"/>
    <property type="evidence" value="ECO:0007669"/>
    <property type="project" value="TreeGrafter"/>
</dbReference>
<organism evidence="6 7">
    <name type="scientific">Pardalotus punctatus</name>
    <name type="common">spotted pardalote</name>
    <dbReference type="NCBI Taxonomy" id="254575"/>
    <lineage>
        <taxon>Eukaryota</taxon>
        <taxon>Metazoa</taxon>
        <taxon>Chordata</taxon>
        <taxon>Craniata</taxon>
        <taxon>Vertebrata</taxon>
        <taxon>Euteleostomi</taxon>
        <taxon>Archelosauria</taxon>
        <taxon>Archosauria</taxon>
        <taxon>Dinosauria</taxon>
        <taxon>Saurischia</taxon>
        <taxon>Theropoda</taxon>
        <taxon>Coelurosauria</taxon>
        <taxon>Aves</taxon>
        <taxon>Neognathae</taxon>
        <taxon>Neoaves</taxon>
        <taxon>Telluraves</taxon>
        <taxon>Australaves</taxon>
        <taxon>Passeriformes</taxon>
        <taxon>Meliphagoidea</taxon>
        <taxon>Pardalotidae</taxon>
        <taxon>Pardalotus</taxon>
    </lineage>
</organism>
<reference evidence="6 7" key="1">
    <citation type="submission" date="2019-09" db="EMBL/GenBank/DDBJ databases">
        <title>Bird 10,000 Genomes (B10K) Project - Family phase.</title>
        <authorList>
            <person name="Zhang G."/>
        </authorList>
    </citation>
    <scope>NUCLEOTIDE SEQUENCE [LARGE SCALE GENOMIC DNA]</scope>
    <source>
        <strain evidence="6">B10K-DU-029-51</strain>
    </source>
</reference>
<keyword evidence="2" id="KW-0490">MHC I</keyword>
<evidence type="ECO:0000259" key="5">
    <source>
        <dbReference type="Pfam" id="PF00129"/>
    </source>
</evidence>
<gene>
    <name evidence="6" type="primary">Mr1</name>
    <name evidence="6" type="ORF">PARPUN_R14863</name>
</gene>
<dbReference type="GO" id="GO:0098553">
    <property type="term" value="C:lumenal side of endoplasmic reticulum membrane"/>
    <property type="evidence" value="ECO:0007669"/>
    <property type="project" value="UniProtKB-ARBA"/>
</dbReference>
<keyword evidence="3" id="KW-0472">Membrane</keyword>
<dbReference type="Gene3D" id="3.30.500.10">
    <property type="entry name" value="MHC class I-like antigen recognition-like"/>
    <property type="match status" value="1"/>
</dbReference>
<proteinExistence type="predicted"/>
<dbReference type="GO" id="GO:0001916">
    <property type="term" value="P:positive regulation of T cell mediated cytotoxicity"/>
    <property type="evidence" value="ECO:0007669"/>
    <property type="project" value="TreeGrafter"/>
</dbReference>
<evidence type="ECO:0000256" key="1">
    <source>
        <dbReference type="ARBA" id="ARBA00004167"/>
    </source>
</evidence>
<dbReference type="GO" id="GO:0002476">
    <property type="term" value="P:antigen processing and presentation of endogenous peptide antigen via MHC class Ib"/>
    <property type="evidence" value="ECO:0007669"/>
    <property type="project" value="TreeGrafter"/>
</dbReference>
<dbReference type="InterPro" id="IPR011161">
    <property type="entry name" value="MHC_I-like_Ag-recog"/>
</dbReference>
<feature type="non-terminal residue" evidence="6">
    <location>
        <position position="77"/>
    </location>
</feature>
<dbReference type="GO" id="GO:0009897">
    <property type="term" value="C:external side of plasma membrane"/>
    <property type="evidence" value="ECO:0007669"/>
    <property type="project" value="TreeGrafter"/>
</dbReference>
<dbReference type="GO" id="GO:0006955">
    <property type="term" value="P:immune response"/>
    <property type="evidence" value="ECO:0007669"/>
    <property type="project" value="TreeGrafter"/>
</dbReference>
<feature type="domain" description="MHC class I-like antigen recognition-like" evidence="5">
    <location>
        <begin position="1"/>
        <end position="76"/>
    </location>
</feature>
<dbReference type="GO" id="GO:0030670">
    <property type="term" value="C:phagocytic vesicle membrane"/>
    <property type="evidence" value="ECO:0007669"/>
    <property type="project" value="UniProtKB-ARBA"/>
</dbReference>
<evidence type="ECO:0000256" key="2">
    <source>
        <dbReference type="ARBA" id="ARBA00022451"/>
    </source>
</evidence>
<dbReference type="PANTHER" id="PTHR16675">
    <property type="entry name" value="MHC CLASS I-RELATED"/>
    <property type="match status" value="1"/>
</dbReference>
<accession>A0A7L3IVF2</accession>
<dbReference type="Pfam" id="PF00129">
    <property type="entry name" value="MHC_I"/>
    <property type="match status" value="1"/>
</dbReference>
<feature type="non-terminal residue" evidence="6">
    <location>
        <position position="1"/>
    </location>
</feature>
<keyword evidence="4" id="KW-0325">Glycoprotein</keyword>
<dbReference type="InterPro" id="IPR037055">
    <property type="entry name" value="MHC_I-like_Ag-recog_sf"/>
</dbReference>
<protein>
    <submittedName>
        <fullName evidence="6">HMR1 protein</fullName>
    </submittedName>
</protein>
<evidence type="ECO:0000313" key="6">
    <source>
        <dbReference type="EMBL" id="NXU21473.1"/>
    </source>
</evidence>
<evidence type="ECO:0000256" key="4">
    <source>
        <dbReference type="ARBA" id="ARBA00023180"/>
    </source>
</evidence>
<keyword evidence="7" id="KW-1185">Reference proteome</keyword>
<dbReference type="GO" id="GO:0042612">
    <property type="term" value="C:MHC class I protein complex"/>
    <property type="evidence" value="ECO:0007669"/>
    <property type="project" value="UniProtKB-KW"/>
</dbReference>
<dbReference type="SUPFAM" id="SSF54452">
    <property type="entry name" value="MHC antigen-recognition domain"/>
    <property type="match status" value="1"/>
</dbReference>
<comment type="caution">
    <text evidence="6">The sequence shown here is derived from an EMBL/GenBank/DDBJ whole genome shotgun (WGS) entry which is preliminary data.</text>
</comment>
<dbReference type="EMBL" id="VZTX01041843">
    <property type="protein sequence ID" value="NXU21473.1"/>
    <property type="molecule type" value="Genomic_DNA"/>
</dbReference>
<dbReference type="AlphaFoldDB" id="A0A7L3IVF2"/>
<evidence type="ECO:0000313" key="7">
    <source>
        <dbReference type="Proteomes" id="UP000570592"/>
    </source>
</evidence>
<name>A0A7L3IVF2_9PASS</name>
<dbReference type="InterPro" id="IPR011162">
    <property type="entry name" value="MHC_I/II-like_Ag-recog"/>
</dbReference>